<proteinExistence type="predicted"/>
<feature type="domain" description="Heterokaryon incompatibility" evidence="1">
    <location>
        <begin position="70"/>
        <end position="213"/>
    </location>
</feature>
<dbReference type="PANTHER" id="PTHR24148">
    <property type="entry name" value="ANKYRIN REPEAT DOMAIN-CONTAINING PROTEIN 39 HOMOLOG-RELATED"/>
    <property type="match status" value="1"/>
</dbReference>
<dbReference type="Proteomes" id="UP000758603">
    <property type="component" value="Unassembled WGS sequence"/>
</dbReference>
<dbReference type="InterPro" id="IPR010730">
    <property type="entry name" value="HET"/>
</dbReference>
<sequence>MASKFEPLNSFDREIRVLSFVADSSTVSAIQHGRETLLTYKEPGSAAFTSEIRCAVCPISLDSTNPEDTYCALSYVWGVQEPTTPISLNGQRMDVVPNLLSALQHLRRHPEAKGRKLWIDAICINQADLEEKARQVDMMGEIFRRADKVFIWLGREGEGSNLAMDLLNSVPTPGDTTALKHFVDTRANHDEAWIAVKCLFERDYWRRLWVLQEILLSKQAYVLCGDRVCAWESIMTLLKRSNYSNNIEIRSTPARNALLGWKMVLLVDIIRSRREGRTGLLDYLVLSRQRQASVAHDYIYGVLGLVEERILYADYKKCVEDVYRDIALYMLRSKGDLRILSMCCETASQGINPTWVPDWRNQYKEPYQAFLLCLQDYDAGLASINEPDMDFLQNSQVLQIKGKLIDIISFTSPTHSSTNRWPQVGEDWTAWLTQAPDRTQQYGQFEGQREAFRAALYCQYGAITTRNDGSGQYFDLIVSESTTRPTREELSHPKRSFGKVGRQFFGTEKGYMGRGLCDTEKGDVVVVIKGAKVPFVLRKSNTDDFYYLVGECYLHGTMNGELVRDGGEHQWEYFFLK</sequence>
<organism evidence="2 3">
    <name type="scientific">Truncatella angustata</name>
    <dbReference type="NCBI Taxonomy" id="152316"/>
    <lineage>
        <taxon>Eukaryota</taxon>
        <taxon>Fungi</taxon>
        <taxon>Dikarya</taxon>
        <taxon>Ascomycota</taxon>
        <taxon>Pezizomycotina</taxon>
        <taxon>Sordariomycetes</taxon>
        <taxon>Xylariomycetidae</taxon>
        <taxon>Amphisphaeriales</taxon>
        <taxon>Sporocadaceae</taxon>
        <taxon>Truncatella</taxon>
    </lineage>
</organism>
<protein>
    <submittedName>
        <fullName evidence="2">Heterokaryon incompatibility protein-domain-containing protein</fullName>
    </submittedName>
</protein>
<keyword evidence="3" id="KW-1185">Reference proteome</keyword>
<dbReference type="RefSeq" id="XP_045965365.1">
    <property type="nucleotide sequence ID" value="XM_046106547.1"/>
</dbReference>
<evidence type="ECO:0000259" key="1">
    <source>
        <dbReference type="Pfam" id="PF06985"/>
    </source>
</evidence>
<dbReference type="InterPro" id="IPR052895">
    <property type="entry name" value="HetReg/Transcr_Mod"/>
</dbReference>
<accession>A0A9P9A5W0</accession>
<dbReference type="OrthoDB" id="2157530at2759"/>
<dbReference type="Pfam" id="PF26639">
    <property type="entry name" value="Het-6_barrel"/>
    <property type="match status" value="1"/>
</dbReference>
<reference evidence="2" key="1">
    <citation type="journal article" date="2021" name="Nat. Commun.">
        <title>Genetic determinants of endophytism in the Arabidopsis root mycobiome.</title>
        <authorList>
            <person name="Mesny F."/>
            <person name="Miyauchi S."/>
            <person name="Thiergart T."/>
            <person name="Pickel B."/>
            <person name="Atanasova L."/>
            <person name="Karlsson M."/>
            <person name="Huettel B."/>
            <person name="Barry K.W."/>
            <person name="Haridas S."/>
            <person name="Chen C."/>
            <person name="Bauer D."/>
            <person name="Andreopoulos W."/>
            <person name="Pangilinan J."/>
            <person name="LaButti K."/>
            <person name="Riley R."/>
            <person name="Lipzen A."/>
            <person name="Clum A."/>
            <person name="Drula E."/>
            <person name="Henrissat B."/>
            <person name="Kohler A."/>
            <person name="Grigoriev I.V."/>
            <person name="Martin F.M."/>
            <person name="Hacquard S."/>
        </authorList>
    </citation>
    <scope>NUCLEOTIDE SEQUENCE</scope>
    <source>
        <strain evidence="2">MPI-SDFR-AT-0073</strain>
    </source>
</reference>
<dbReference type="GeneID" id="70135438"/>
<dbReference type="PANTHER" id="PTHR24148:SF73">
    <property type="entry name" value="HET DOMAIN PROTEIN (AFU_ORTHOLOGUE AFUA_8G01020)"/>
    <property type="match status" value="1"/>
</dbReference>
<evidence type="ECO:0000313" key="3">
    <source>
        <dbReference type="Proteomes" id="UP000758603"/>
    </source>
</evidence>
<dbReference type="Pfam" id="PF06985">
    <property type="entry name" value="HET"/>
    <property type="match status" value="1"/>
</dbReference>
<comment type="caution">
    <text evidence="2">The sequence shown here is derived from an EMBL/GenBank/DDBJ whole genome shotgun (WGS) entry which is preliminary data.</text>
</comment>
<dbReference type="EMBL" id="JAGPXC010000001">
    <property type="protein sequence ID" value="KAH6661234.1"/>
    <property type="molecule type" value="Genomic_DNA"/>
</dbReference>
<gene>
    <name evidence="2" type="ORF">BKA67DRAFT_654360</name>
</gene>
<evidence type="ECO:0000313" key="2">
    <source>
        <dbReference type="EMBL" id="KAH6661234.1"/>
    </source>
</evidence>
<name>A0A9P9A5W0_9PEZI</name>
<dbReference type="AlphaFoldDB" id="A0A9P9A5W0"/>